<reference evidence="1 2" key="1">
    <citation type="submission" date="2018-02" db="EMBL/GenBank/DDBJ databases">
        <title>Mycoplasma marinum and Mycoplasma todarodis sp. nov., moderately halophilic and psychrotolerant mycoplasmas isolated from cephalopods.</title>
        <authorList>
            <person name="Viver T."/>
        </authorList>
    </citation>
    <scope>NUCLEOTIDE SEQUENCE [LARGE SCALE GENOMIC DNA]</scope>
    <source>
        <strain evidence="1 2">PE</strain>
    </source>
</reference>
<keyword evidence="2" id="KW-1185">Reference proteome</keyword>
<name>A0A4V6N9K7_9MOLU</name>
<comment type="caution">
    <text evidence="1">The sequence shown here is derived from an EMBL/GenBank/DDBJ whole genome shotgun (WGS) entry which is preliminary data.</text>
</comment>
<proteinExistence type="predicted"/>
<organism evidence="1 2">
    <name type="scientific">Mycoplasma marinum</name>
    <dbReference type="NCBI Taxonomy" id="1937190"/>
    <lineage>
        <taxon>Bacteria</taxon>
        <taxon>Bacillati</taxon>
        <taxon>Mycoplasmatota</taxon>
        <taxon>Mollicutes</taxon>
        <taxon>Mycoplasmataceae</taxon>
        <taxon>Mycoplasma</taxon>
    </lineage>
</organism>
<evidence type="ECO:0000313" key="2">
    <source>
        <dbReference type="Proteomes" id="UP000294192"/>
    </source>
</evidence>
<accession>A0A4V6N9K7</accession>
<evidence type="ECO:0000313" key="1">
    <source>
        <dbReference type="EMBL" id="TCG11691.1"/>
    </source>
</evidence>
<dbReference type="EMBL" id="PSZO01000003">
    <property type="protein sequence ID" value="TCG11691.1"/>
    <property type="molecule type" value="Genomic_DNA"/>
</dbReference>
<dbReference type="AlphaFoldDB" id="A0A4V6N9K7"/>
<protein>
    <submittedName>
        <fullName evidence="1">Uncharacterized protein</fullName>
    </submittedName>
</protein>
<dbReference type="Proteomes" id="UP000294192">
    <property type="component" value="Unassembled WGS sequence"/>
</dbReference>
<gene>
    <name evidence="1" type="ORF">C4B24_00870</name>
</gene>
<sequence>MGFIVNALGSVFRTLLDPILKMFWSLTYEILIRGPLQFLQSIKYVLRYKKYNIFTPKGNCCILL</sequence>